<protein>
    <submittedName>
        <fullName evidence="3">p450 domain containing protein</fullName>
    </submittedName>
</protein>
<dbReference type="GO" id="GO:0020037">
    <property type="term" value="F:heme binding"/>
    <property type="evidence" value="ECO:0007669"/>
    <property type="project" value="InterPro"/>
</dbReference>
<dbReference type="AlphaFoldDB" id="A0A482VCS1"/>
<dbReference type="SUPFAM" id="SSF48264">
    <property type="entry name" value="Cytochrome P450"/>
    <property type="match status" value="1"/>
</dbReference>
<evidence type="ECO:0000256" key="1">
    <source>
        <dbReference type="ARBA" id="ARBA00010617"/>
    </source>
</evidence>
<evidence type="ECO:0000313" key="3">
    <source>
        <dbReference type="EMBL" id="RZB40870.1"/>
    </source>
</evidence>
<dbReference type="GO" id="GO:0004497">
    <property type="term" value="F:monooxygenase activity"/>
    <property type="evidence" value="ECO:0007669"/>
    <property type="project" value="UniProtKB-KW"/>
</dbReference>
<dbReference type="GO" id="GO:0005506">
    <property type="term" value="F:iron ion binding"/>
    <property type="evidence" value="ECO:0007669"/>
    <property type="project" value="InterPro"/>
</dbReference>
<keyword evidence="4" id="KW-1185">Reference proteome</keyword>
<dbReference type="Proteomes" id="UP000292052">
    <property type="component" value="Unassembled WGS sequence"/>
</dbReference>
<reference evidence="3 4" key="1">
    <citation type="submission" date="2017-03" db="EMBL/GenBank/DDBJ databases">
        <title>Genome of the blue death feigning beetle - Asbolus verrucosus.</title>
        <authorList>
            <person name="Rider S.D."/>
        </authorList>
    </citation>
    <scope>NUCLEOTIDE SEQUENCE [LARGE SCALE GENOMIC DNA]</scope>
    <source>
        <strain evidence="3">Butters</strain>
        <tissue evidence="3">Head and leg muscle</tissue>
    </source>
</reference>
<organism evidence="3 4">
    <name type="scientific">Asbolus verrucosus</name>
    <name type="common">Desert ironclad beetle</name>
    <dbReference type="NCBI Taxonomy" id="1661398"/>
    <lineage>
        <taxon>Eukaryota</taxon>
        <taxon>Metazoa</taxon>
        <taxon>Ecdysozoa</taxon>
        <taxon>Arthropoda</taxon>
        <taxon>Hexapoda</taxon>
        <taxon>Insecta</taxon>
        <taxon>Pterygota</taxon>
        <taxon>Neoptera</taxon>
        <taxon>Endopterygota</taxon>
        <taxon>Coleoptera</taxon>
        <taxon>Polyphaga</taxon>
        <taxon>Cucujiformia</taxon>
        <taxon>Tenebrionidae</taxon>
        <taxon>Pimeliinae</taxon>
        <taxon>Asbolus</taxon>
    </lineage>
</organism>
<accession>A0A482VCS1</accession>
<dbReference type="InterPro" id="IPR036396">
    <property type="entry name" value="Cyt_P450_sf"/>
</dbReference>
<dbReference type="Gene3D" id="1.10.630.10">
    <property type="entry name" value="Cytochrome P450"/>
    <property type="match status" value="1"/>
</dbReference>
<comment type="caution">
    <text evidence="3">The sequence shown here is derived from an EMBL/GenBank/DDBJ whole genome shotgun (WGS) entry which is preliminary data.</text>
</comment>
<evidence type="ECO:0000313" key="4">
    <source>
        <dbReference type="Proteomes" id="UP000292052"/>
    </source>
</evidence>
<keyword evidence="2" id="KW-0560">Oxidoreductase</keyword>
<gene>
    <name evidence="3" type="ORF">BDFB_008032</name>
</gene>
<dbReference type="InterPro" id="IPR001128">
    <property type="entry name" value="Cyt_P450"/>
</dbReference>
<proteinExistence type="inferred from homology"/>
<dbReference type="OrthoDB" id="2789670at2759"/>
<dbReference type="GO" id="GO:0016705">
    <property type="term" value="F:oxidoreductase activity, acting on paired donors, with incorporation or reduction of molecular oxygen"/>
    <property type="evidence" value="ECO:0007669"/>
    <property type="project" value="InterPro"/>
</dbReference>
<dbReference type="Pfam" id="PF00067">
    <property type="entry name" value="p450"/>
    <property type="match status" value="1"/>
</dbReference>
<evidence type="ECO:0000256" key="2">
    <source>
        <dbReference type="ARBA" id="ARBA00023033"/>
    </source>
</evidence>
<sequence>MKYLNQVTDETLRKYPPFPHNDRLYVKDYKVPDADAIIKKETSASGTILWLFLCSIHIR</sequence>
<keyword evidence="2" id="KW-0503">Monooxygenase</keyword>
<dbReference type="EMBL" id="QDEB01115170">
    <property type="protein sequence ID" value="RZB40870.1"/>
    <property type="molecule type" value="Genomic_DNA"/>
</dbReference>
<comment type="similarity">
    <text evidence="1">Belongs to the cytochrome P450 family.</text>
</comment>
<name>A0A482VCS1_ASBVE</name>